<evidence type="ECO:0000259" key="4">
    <source>
        <dbReference type="PROSITE" id="PS51207"/>
    </source>
</evidence>
<dbReference type="OrthoDB" id="5582218at2759"/>
<proteinExistence type="inferred from homology"/>
<feature type="domain" description="PXA" evidence="4">
    <location>
        <begin position="61"/>
        <end position="240"/>
    </location>
</feature>
<keyword evidence="3" id="KW-1133">Transmembrane helix</keyword>
<dbReference type="Pfam" id="PF02194">
    <property type="entry name" value="PXA"/>
    <property type="match status" value="1"/>
</dbReference>
<dbReference type="STRING" id="5627.A0A1C7MPS0"/>
<dbReference type="OMA" id="PWFIQKT"/>
<comment type="similarity">
    <text evidence="1">Belongs to the sorting nexin family.</text>
</comment>
<dbReference type="PROSITE" id="PS51207">
    <property type="entry name" value="PXA"/>
    <property type="match status" value="1"/>
</dbReference>
<dbReference type="InterPro" id="IPR003114">
    <property type="entry name" value="Phox_assoc"/>
</dbReference>
<dbReference type="Proteomes" id="UP000092993">
    <property type="component" value="Unassembled WGS sequence"/>
</dbReference>
<protein>
    <submittedName>
        <fullName evidence="5">PXA domain protein 1</fullName>
    </submittedName>
</protein>
<dbReference type="PANTHER" id="PTHR22775">
    <property type="entry name" value="SORTING NEXIN"/>
    <property type="match status" value="1"/>
</dbReference>
<name>A0A1C7MPS0_GRIFR</name>
<dbReference type="Pfam" id="PF08628">
    <property type="entry name" value="Nexin_C"/>
    <property type="match status" value="1"/>
</dbReference>
<evidence type="ECO:0000256" key="2">
    <source>
        <dbReference type="SAM" id="MobiDB-lite"/>
    </source>
</evidence>
<dbReference type="SMART" id="SM00313">
    <property type="entry name" value="PXA"/>
    <property type="match status" value="1"/>
</dbReference>
<evidence type="ECO:0000313" key="5">
    <source>
        <dbReference type="EMBL" id="OBZ78901.1"/>
    </source>
</evidence>
<feature type="region of interest" description="Disordered" evidence="2">
    <location>
        <begin position="309"/>
        <end position="342"/>
    </location>
</feature>
<gene>
    <name evidence="5" type="primary">pxa1</name>
    <name evidence="5" type="ORF">A0H81_00579</name>
</gene>
<dbReference type="AlphaFoldDB" id="A0A1C7MPS0"/>
<keyword evidence="3" id="KW-0812">Transmembrane</keyword>
<dbReference type="PANTHER" id="PTHR22775:SF3">
    <property type="entry name" value="SORTING NEXIN-13"/>
    <property type="match status" value="1"/>
</dbReference>
<evidence type="ECO:0000256" key="3">
    <source>
        <dbReference type="SAM" id="Phobius"/>
    </source>
</evidence>
<feature type="compositionally biased region" description="Polar residues" evidence="2">
    <location>
        <begin position="309"/>
        <end position="332"/>
    </location>
</feature>
<feature type="transmembrane region" description="Helical" evidence="3">
    <location>
        <begin position="277"/>
        <end position="299"/>
    </location>
</feature>
<evidence type="ECO:0000313" key="6">
    <source>
        <dbReference type="Proteomes" id="UP000092993"/>
    </source>
</evidence>
<accession>A0A1C7MPS0</accession>
<feature type="compositionally biased region" description="Low complexity" evidence="2">
    <location>
        <begin position="248"/>
        <end position="265"/>
    </location>
</feature>
<keyword evidence="3" id="KW-0472">Membrane</keyword>
<feature type="region of interest" description="Disordered" evidence="2">
    <location>
        <begin position="242"/>
        <end position="265"/>
    </location>
</feature>
<comment type="caution">
    <text evidence="5">The sequence shown here is derived from an EMBL/GenBank/DDBJ whole genome shotgun (WGS) entry which is preliminary data.</text>
</comment>
<evidence type="ECO:0000256" key="1">
    <source>
        <dbReference type="ARBA" id="ARBA00010883"/>
    </source>
</evidence>
<dbReference type="InterPro" id="IPR013937">
    <property type="entry name" value="Sorting_nexin_C"/>
</dbReference>
<reference evidence="5 6" key="1">
    <citation type="submission" date="2016-03" db="EMBL/GenBank/DDBJ databases">
        <title>Whole genome sequencing of Grifola frondosa 9006-11.</title>
        <authorList>
            <person name="Min B."/>
            <person name="Park H."/>
            <person name="Kim J.-G."/>
            <person name="Cho H."/>
            <person name="Oh Y.-L."/>
            <person name="Kong W.-S."/>
            <person name="Choi I.-G."/>
        </authorList>
    </citation>
    <scope>NUCLEOTIDE SEQUENCE [LARGE SCALE GENOMIC DNA]</scope>
    <source>
        <strain evidence="5 6">9006-11</strain>
    </source>
</reference>
<dbReference type="EMBL" id="LUGG01000001">
    <property type="protein sequence ID" value="OBZ78901.1"/>
    <property type="molecule type" value="Genomic_DNA"/>
</dbReference>
<keyword evidence="6" id="KW-1185">Reference proteome</keyword>
<sequence>MATALSPRIRHPTRSIQSFTSDKPSTRSTATKPVSLARRLLFPHLPADADLPPLLASPAAPRELNAELYDFIALALRAFVNPWWTKLTRYDREFLPEITRVLAAVVRALEARILATDLAPLAFRDLPALLTQHIVDFRTAQAKLHTAYAAGGAATLPQLFHRAQPHMAVSADGRIDEEYVRQAVDQVLRTCLPPEDYTPETERYLVREIVLKVLLDSVLPRITQPWFIHKLILDLMGPEEDKEKPAEGVCTSDSTGSSSNQSGFTKRSSHSFSLQSLAIFFLSAIQSISGVCLALIHAYKQARDTIKKVNQSAASHPPNASDNSQSTTSASLNREDTGVPATPSFPGALPHVPAAPDYTHPPLTLLLTLFTPPAAPSSASAPARAPASTALALAHTLSLLLTALAPFLSRLLPYLLYAHALSPTSLISAVRAARRALFPEGWPAPPPPDPTPEEQVALRAELSRRLLARFPAPLAPLLGPTPAARAYTIDSALAPLSSQACNAHLALLLLDLVLLTLFPEMGASEVGGEGAAS</sequence>
<dbReference type="GO" id="GO:0035091">
    <property type="term" value="F:phosphatidylinositol binding"/>
    <property type="evidence" value="ECO:0007669"/>
    <property type="project" value="TreeGrafter"/>
</dbReference>
<organism evidence="5 6">
    <name type="scientific">Grifola frondosa</name>
    <name type="common">Maitake</name>
    <name type="synonym">Polyporus frondosus</name>
    <dbReference type="NCBI Taxonomy" id="5627"/>
    <lineage>
        <taxon>Eukaryota</taxon>
        <taxon>Fungi</taxon>
        <taxon>Dikarya</taxon>
        <taxon>Basidiomycota</taxon>
        <taxon>Agaricomycotina</taxon>
        <taxon>Agaricomycetes</taxon>
        <taxon>Polyporales</taxon>
        <taxon>Grifolaceae</taxon>
        <taxon>Grifola</taxon>
    </lineage>
</organism>